<gene>
    <name evidence="1" type="ORF">ANCCAN_29422</name>
</gene>
<reference evidence="1 2" key="1">
    <citation type="submission" date="2014-10" db="EMBL/GenBank/DDBJ databases">
        <title>Draft genome of the hookworm Ancylostoma caninum.</title>
        <authorList>
            <person name="Mitreva M."/>
        </authorList>
    </citation>
    <scope>NUCLEOTIDE SEQUENCE [LARGE SCALE GENOMIC DNA]</scope>
    <source>
        <strain evidence="1 2">Baltimore</strain>
    </source>
</reference>
<dbReference type="AlphaFoldDB" id="A0A368EYJ1"/>
<protein>
    <submittedName>
        <fullName evidence="1">Uncharacterized protein</fullName>
    </submittedName>
</protein>
<accession>A0A368EYJ1</accession>
<evidence type="ECO:0000313" key="2">
    <source>
        <dbReference type="Proteomes" id="UP000252519"/>
    </source>
</evidence>
<dbReference type="EMBL" id="JOJR01015978">
    <property type="protein sequence ID" value="RCN24872.1"/>
    <property type="molecule type" value="Genomic_DNA"/>
</dbReference>
<comment type="caution">
    <text evidence="1">The sequence shown here is derived from an EMBL/GenBank/DDBJ whole genome shotgun (WGS) entry which is preliminary data.</text>
</comment>
<name>A0A368EYJ1_ANCCA</name>
<organism evidence="1 2">
    <name type="scientific">Ancylostoma caninum</name>
    <name type="common">Dog hookworm</name>
    <dbReference type="NCBI Taxonomy" id="29170"/>
    <lineage>
        <taxon>Eukaryota</taxon>
        <taxon>Metazoa</taxon>
        <taxon>Ecdysozoa</taxon>
        <taxon>Nematoda</taxon>
        <taxon>Chromadorea</taxon>
        <taxon>Rhabditida</taxon>
        <taxon>Rhabditina</taxon>
        <taxon>Rhabditomorpha</taxon>
        <taxon>Strongyloidea</taxon>
        <taxon>Ancylostomatidae</taxon>
        <taxon>Ancylostomatinae</taxon>
        <taxon>Ancylostoma</taxon>
    </lineage>
</organism>
<dbReference type="Proteomes" id="UP000252519">
    <property type="component" value="Unassembled WGS sequence"/>
</dbReference>
<keyword evidence="2" id="KW-1185">Reference proteome</keyword>
<evidence type="ECO:0000313" key="1">
    <source>
        <dbReference type="EMBL" id="RCN24872.1"/>
    </source>
</evidence>
<sequence>MDRLQCRTRTGPPEVGSSIPWSSNHWSWRFKGIRTVRSSVQSGGKVHTCTIEGFST</sequence>
<proteinExistence type="predicted"/>